<keyword evidence="1" id="KW-0472">Membrane</keyword>
<name>A0ABU7F5A9_9TELE</name>
<dbReference type="EMBL" id="JAHUTJ010076183">
    <property type="protein sequence ID" value="MED6294632.1"/>
    <property type="molecule type" value="Genomic_DNA"/>
</dbReference>
<evidence type="ECO:0000313" key="2">
    <source>
        <dbReference type="EMBL" id="MED6294632.1"/>
    </source>
</evidence>
<protein>
    <submittedName>
        <fullName evidence="2">Uncharacterized protein</fullName>
    </submittedName>
</protein>
<keyword evidence="1" id="KW-1133">Transmembrane helix</keyword>
<organism evidence="2 3">
    <name type="scientific">Characodon lateralis</name>
    <dbReference type="NCBI Taxonomy" id="208331"/>
    <lineage>
        <taxon>Eukaryota</taxon>
        <taxon>Metazoa</taxon>
        <taxon>Chordata</taxon>
        <taxon>Craniata</taxon>
        <taxon>Vertebrata</taxon>
        <taxon>Euteleostomi</taxon>
        <taxon>Actinopterygii</taxon>
        <taxon>Neopterygii</taxon>
        <taxon>Teleostei</taxon>
        <taxon>Neoteleostei</taxon>
        <taxon>Acanthomorphata</taxon>
        <taxon>Ovalentaria</taxon>
        <taxon>Atherinomorphae</taxon>
        <taxon>Cyprinodontiformes</taxon>
        <taxon>Goodeidae</taxon>
        <taxon>Characodon</taxon>
    </lineage>
</organism>
<comment type="caution">
    <text evidence="2">The sequence shown here is derived from an EMBL/GenBank/DDBJ whole genome shotgun (WGS) entry which is preliminary data.</text>
</comment>
<keyword evidence="3" id="KW-1185">Reference proteome</keyword>
<evidence type="ECO:0000313" key="3">
    <source>
        <dbReference type="Proteomes" id="UP001352852"/>
    </source>
</evidence>
<dbReference type="Proteomes" id="UP001352852">
    <property type="component" value="Unassembled WGS sequence"/>
</dbReference>
<reference evidence="2 3" key="1">
    <citation type="submission" date="2021-06" db="EMBL/GenBank/DDBJ databases">
        <authorList>
            <person name="Palmer J.M."/>
        </authorList>
    </citation>
    <scope>NUCLEOTIDE SEQUENCE [LARGE SCALE GENOMIC DNA]</scope>
    <source>
        <strain evidence="2 3">CL_MEX2019</strain>
        <tissue evidence="2">Muscle</tissue>
    </source>
</reference>
<evidence type="ECO:0000256" key="1">
    <source>
        <dbReference type="SAM" id="Phobius"/>
    </source>
</evidence>
<sequence>MTTFTLSTTLSYYSLNNQLYLLYVSSPIFLFIVATSGLVVLFSCAIFLAHVLTDIFNTLLTYAFVPSCFKTVIIIPVPKTATISSLQRLPPCRTHSCHGEVLRGAGEGAHHLQITPLQPLHTGCCFLHTPPEPGTSGEE</sequence>
<proteinExistence type="predicted"/>
<feature type="transmembrane region" description="Helical" evidence="1">
    <location>
        <begin position="20"/>
        <end position="49"/>
    </location>
</feature>
<keyword evidence="1" id="KW-0812">Transmembrane</keyword>
<accession>A0ABU7F5A9</accession>
<gene>
    <name evidence="2" type="ORF">CHARACLAT_023080</name>
</gene>